<dbReference type="GO" id="GO:0005254">
    <property type="term" value="F:chloride channel activity"/>
    <property type="evidence" value="ECO:0007669"/>
    <property type="project" value="UniProtKB-KW"/>
</dbReference>
<gene>
    <name evidence="7" type="ORF">SVUK_LOCUS19303</name>
</gene>
<dbReference type="Proteomes" id="UP000270094">
    <property type="component" value="Unassembled WGS sequence"/>
</dbReference>
<evidence type="ECO:0000256" key="1">
    <source>
        <dbReference type="ARBA" id="ARBA00004370"/>
    </source>
</evidence>
<dbReference type="GO" id="GO:0034707">
    <property type="term" value="C:chloride channel complex"/>
    <property type="evidence" value="ECO:0007669"/>
    <property type="project" value="UniProtKB-KW"/>
</dbReference>
<evidence type="ECO:0000256" key="5">
    <source>
        <dbReference type="ARBA" id="ARBA00034769"/>
    </source>
</evidence>
<keyword evidence="6" id="KW-0813">Transport</keyword>
<feature type="transmembrane region" description="Helical" evidence="6">
    <location>
        <begin position="12"/>
        <end position="34"/>
    </location>
</feature>
<comment type="function">
    <text evidence="6">Forms chloride channels.</text>
</comment>
<feature type="transmembrane region" description="Helical" evidence="6">
    <location>
        <begin position="54"/>
        <end position="71"/>
    </location>
</feature>
<name>A0A3P7LPJ0_STRVU</name>
<keyword evidence="6" id="KW-1003">Cell membrane</keyword>
<dbReference type="Pfam" id="PF01062">
    <property type="entry name" value="Bestrophin"/>
    <property type="match status" value="1"/>
</dbReference>
<keyword evidence="8" id="KW-1185">Reference proteome</keyword>
<evidence type="ECO:0000256" key="2">
    <source>
        <dbReference type="ARBA" id="ARBA00022692"/>
    </source>
</evidence>
<reference evidence="7 8" key="1">
    <citation type="submission" date="2018-11" db="EMBL/GenBank/DDBJ databases">
        <authorList>
            <consortium name="Pathogen Informatics"/>
        </authorList>
    </citation>
    <scope>NUCLEOTIDE SEQUENCE [LARGE SCALE GENOMIC DNA]</scope>
</reference>
<evidence type="ECO:0000256" key="6">
    <source>
        <dbReference type="RuleBase" id="RU363126"/>
    </source>
</evidence>
<evidence type="ECO:0000313" key="7">
    <source>
        <dbReference type="EMBL" id="VDM84305.1"/>
    </source>
</evidence>
<dbReference type="AlphaFoldDB" id="A0A3P7LPJ0"/>
<dbReference type="GO" id="GO:0005886">
    <property type="term" value="C:plasma membrane"/>
    <property type="evidence" value="ECO:0007669"/>
    <property type="project" value="UniProtKB-SubCell"/>
</dbReference>
<evidence type="ECO:0000313" key="8">
    <source>
        <dbReference type="Proteomes" id="UP000270094"/>
    </source>
</evidence>
<keyword evidence="3 6" id="KW-1133">Transmembrane helix</keyword>
<comment type="subcellular location">
    <subcellularLocation>
        <location evidence="6">Cell membrane</location>
        <topology evidence="6">Multi-pass membrane protein</topology>
    </subcellularLocation>
    <subcellularLocation>
        <location evidence="1">Membrane</location>
    </subcellularLocation>
</comment>
<organism evidence="7 8">
    <name type="scientific">Strongylus vulgaris</name>
    <name type="common">Blood worm</name>
    <dbReference type="NCBI Taxonomy" id="40348"/>
    <lineage>
        <taxon>Eukaryota</taxon>
        <taxon>Metazoa</taxon>
        <taxon>Ecdysozoa</taxon>
        <taxon>Nematoda</taxon>
        <taxon>Chromadorea</taxon>
        <taxon>Rhabditida</taxon>
        <taxon>Rhabditina</taxon>
        <taxon>Rhabditomorpha</taxon>
        <taxon>Strongyloidea</taxon>
        <taxon>Strongylidae</taxon>
        <taxon>Strongylus</taxon>
    </lineage>
</organism>
<evidence type="ECO:0000256" key="4">
    <source>
        <dbReference type="ARBA" id="ARBA00023136"/>
    </source>
</evidence>
<comment type="similarity">
    <text evidence="5 6">Belongs to the anion channel-forming bestrophin (TC 1.A.46) family. Calcium-sensitive chloride channel subfamily.</text>
</comment>
<sequence length="112" mass="13421">MLFRWKGSIWKSVKTELIIWVLFYYVIFCIYRYVLDENSQSTFEKIAAHCDKKLDYIPLQFMLGFFVTVIIDRWKNIFNNMGWIEKDDLTIRKRGIHQKEVVDKASIDCANG</sequence>
<dbReference type="PANTHER" id="PTHR10736">
    <property type="entry name" value="BESTROPHIN"/>
    <property type="match status" value="1"/>
</dbReference>
<dbReference type="InterPro" id="IPR000615">
    <property type="entry name" value="Bestrophin"/>
</dbReference>
<proteinExistence type="inferred from homology"/>
<dbReference type="OrthoDB" id="201595at2759"/>
<protein>
    <recommendedName>
        <fullName evidence="6">Bestrophin homolog</fullName>
    </recommendedName>
</protein>
<keyword evidence="6" id="KW-0407">Ion channel</keyword>
<keyword evidence="6" id="KW-0868">Chloride</keyword>
<dbReference type="InterPro" id="IPR021134">
    <property type="entry name" value="Bestrophin-like"/>
</dbReference>
<accession>A0A3P7LPJ0</accession>
<dbReference type="PANTHER" id="PTHR10736:SF58">
    <property type="entry name" value="BESTROPHIN HOMOLOG-RELATED"/>
    <property type="match status" value="1"/>
</dbReference>
<keyword evidence="4 6" id="KW-0472">Membrane</keyword>
<keyword evidence="6" id="KW-0406">Ion transport</keyword>
<keyword evidence="6" id="KW-0869">Chloride channel</keyword>
<keyword evidence="2 6" id="KW-0812">Transmembrane</keyword>
<dbReference type="EMBL" id="UYYB01129192">
    <property type="protein sequence ID" value="VDM84305.1"/>
    <property type="molecule type" value="Genomic_DNA"/>
</dbReference>
<evidence type="ECO:0000256" key="3">
    <source>
        <dbReference type="ARBA" id="ARBA00022989"/>
    </source>
</evidence>